<dbReference type="Pfam" id="PF14065">
    <property type="entry name" value="Pvc16_N"/>
    <property type="match status" value="1"/>
</dbReference>
<reference evidence="2 3" key="1">
    <citation type="submission" date="2018-12" db="EMBL/GenBank/DDBJ databases">
        <title>Genome Sequence of Candidatus Viridilinea halotolerans isolated from saline sulfide-rich spring.</title>
        <authorList>
            <person name="Grouzdev D.S."/>
            <person name="Burganskaya E.I."/>
            <person name="Krutkina M.S."/>
            <person name="Sukhacheva M.V."/>
            <person name="Gorlenko V.M."/>
        </authorList>
    </citation>
    <scope>NUCLEOTIDE SEQUENCE [LARGE SCALE GENOMIC DNA]</scope>
    <source>
        <strain evidence="2">Chok-6</strain>
    </source>
</reference>
<dbReference type="InterPro" id="IPR025351">
    <property type="entry name" value="Pvc16_N"/>
</dbReference>
<dbReference type="AlphaFoldDB" id="A0A426U1Q1"/>
<proteinExistence type="predicted"/>
<evidence type="ECO:0000313" key="3">
    <source>
        <dbReference type="Proteomes" id="UP000280307"/>
    </source>
</evidence>
<accession>A0A426U1Q1</accession>
<dbReference type="Proteomes" id="UP000280307">
    <property type="component" value="Unassembled WGS sequence"/>
</dbReference>
<evidence type="ECO:0000259" key="1">
    <source>
        <dbReference type="Pfam" id="PF14065"/>
    </source>
</evidence>
<protein>
    <submittedName>
        <fullName evidence="2">DUF4255 domain-containing protein</fullName>
    </submittedName>
</protein>
<name>A0A426U1Q1_9CHLR</name>
<dbReference type="EMBL" id="RSAS01000343">
    <property type="protein sequence ID" value="RRR73380.1"/>
    <property type="molecule type" value="Genomic_DNA"/>
</dbReference>
<organism evidence="2 3">
    <name type="scientific">Candidatus Viridilinea halotolerans</name>
    <dbReference type="NCBI Taxonomy" id="2491704"/>
    <lineage>
        <taxon>Bacteria</taxon>
        <taxon>Bacillati</taxon>
        <taxon>Chloroflexota</taxon>
        <taxon>Chloroflexia</taxon>
        <taxon>Chloroflexales</taxon>
        <taxon>Chloroflexineae</taxon>
        <taxon>Oscillochloridaceae</taxon>
        <taxon>Candidatus Viridilinea</taxon>
    </lineage>
</organism>
<comment type="caution">
    <text evidence="2">The sequence shown here is derived from an EMBL/GenBank/DDBJ whole genome shotgun (WGS) entry which is preliminary data.</text>
</comment>
<sequence length="197" mass="20963">MNSPLAAAAVTAVLKGQVSNWFAQHTLGSRLGSDVLVTALPPDLITTGADERPQLNIFLYALAPNTALRRSADPVATQNSLRSSFALDLHYLISVYGSGEFQMEALLGFAIQALQRVPQLDREGLRTALLGVGSAGGELGTPLLGEIATLNLVDQVAELTITPQFLGVEALTRIWSALQARYRPSVTYKVSTVFIGG</sequence>
<evidence type="ECO:0000313" key="2">
    <source>
        <dbReference type="EMBL" id="RRR73380.1"/>
    </source>
</evidence>
<feature type="domain" description="Pvc16 N-terminal" evidence="1">
    <location>
        <begin position="9"/>
        <end position="196"/>
    </location>
</feature>
<gene>
    <name evidence="2" type="ORF">EI684_08795</name>
</gene>